<dbReference type="InterPro" id="IPR000182">
    <property type="entry name" value="GNAT_dom"/>
</dbReference>
<dbReference type="InterPro" id="IPR016181">
    <property type="entry name" value="Acyl_CoA_acyltransferase"/>
</dbReference>
<comment type="caution">
    <text evidence="2">The sequence shown here is derived from an EMBL/GenBank/DDBJ whole genome shotgun (WGS) entry which is preliminary data.</text>
</comment>
<gene>
    <name evidence="2" type="ORF">ENUP19_0125G0010</name>
</gene>
<evidence type="ECO:0000313" key="3">
    <source>
        <dbReference type="Proteomes" id="UP001628156"/>
    </source>
</evidence>
<dbReference type="PROSITE" id="PS51186">
    <property type="entry name" value="GNAT"/>
    <property type="match status" value="1"/>
</dbReference>
<dbReference type="Gene3D" id="3.40.630.30">
    <property type="match status" value="1"/>
</dbReference>
<dbReference type="SUPFAM" id="SSF55729">
    <property type="entry name" value="Acyl-CoA N-acyltransferases (Nat)"/>
    <property type="match status" value="1"/>
</dbReference>
<proteinExistence type="predicted"/>
<evidence type="ECO:0000259" key="1">
    <source>
        <dbReference type="PROSITE" id="PS51186"/>
    </source>
</evidence>
<dbReference type="EMBL" id="BAAFRS010000125">
    <property type="protein sequence ID" value="GAB1222928.1"/>
    <property type="molecule type" value="Genomic_DNA"/>
</dbReference>
<keyword evidence="3" id="KW-1185">Reference proteome</keyword>
<protein>
    <recommendedName>
        <fullName evidence="1">N-acetyltransferase domain-containing protein</fullName>
    </recommendedName>
</protein>
<reference evidence="2 3" key="1">
    <citation type="journal article" date="2019" name="PLoS Negl. Trop. Dis.">
        <title>Whole genome sequencing of Entamoeba nuttalli reveals mammalian host-related molecular signatures and a novel octapeptide-repeat surface protein.</title>
        <authorList>
            <person name="Tanaka M."/>
            <person name="Makiuchi T."/>
            <person name="Komiyama T."/>
            <person name="Shiina T."/>
            <person name="Osaki K."/>
            <person name="Tachibana H."/>
        </authorList>
    </citation>
    <scope>NUCLEOTIDE SEQUENCE [LARGE SCALE GENOMIC DNA]</scope>
    <source>
        <strain evidence="2 3">P19-061405</strain>
    </source>
</reference>
<sequence>MSVQWNFKLLNQFNEEEYQQIYDMRDEIFASGGEKDLGHPPMDEIDEYCYHSFSWGEEGLLAYCRVIQEGENLYRIARVLVHKRARGQGMGQKLINFTCDQIKEYFNGKLVTLDALEYIHRMYLKVGFYLTGETTDFNGIPAVTMNKELQ</sequence>
<dbReference type="Pfam" id="PF13673">
    <property type="entry name" value="Acetyltransf_10"/>
    <property type="match status" value="1"/>
</dbReference>
<feature type="domain" description="N-acetyltransferase" evidence="1">
    <location>
        <begin position="8"/>
        <end position="150"/>
    </location>
</feature>
<dbReference type="CDD" id="cd04301">
    <property type="entry name" value="NAT_SF"/>
    <property type="match status" value="1"/>
</dbReference>
<evidence type="ECO:0000313" key="2">
    <source>
        <dbReference type="EMBL" id="GAB1222928.1"/>
    </source>
</evidence>
<organism evidence="2 3">
    <name type="scientific">Entamoeba nuttalli</name>
    <dbReference type="NCBI Taxonomy" id="412467"/>
    <lineage>
        <taxon>Eukaryota</taxon>
        <taxon>Amoebozoa</taxon>
        <taxon>Evosea</taxon>
        <taxon>Archamoebae</taxon>
        <taxon>Mastigamoebida</taxon>
        <taxon>Entamoebidae</taxon>
        <taxon>Entamoeba</taxon>
    </lineage>
</organism>
<accession>A0ABQ0DJ97</accession>
<dbReference type="Proteomes" id="UP001628156">
    <property type="component" value="Unassembled WGS sequence"/>
</dbReference>
<name>A0ABQ0DJ97_9EUKA</name>